<dbReference type="InterPro" id="IPR013762">
    <property type="entry name" value="Integrase-like_cat_sf"/>
</dbReference>
<dbReference type="Gene3D" id="1.10.443.10">
    <property type="entry name" value="Intergrase catalytic core"/>
    <property type="match status" value="1"/>
</dbReference>
<evidence type="ECO:0000256" key="1">
    <source>
        <dbReference type="ARBA" id="ARBA00004496"/>
    </source>
</evidence>
<feature type="domain" description="Core-binding (CB)" evidence="10">
    <location>
        <begin position="1"/>
        <end position="83"/>
    </location>
</feature>
<dbReference type="GO" id="GO:0006310">
    <property type="term" value="P:DNA recombination"/>
    <property type="evidence" value="ECO:0007669"/>
    <property type="project" value="UniProtKB-KW"/>
</dbReference>
<reference evidence="11" key="1">
    <citation type="submission" date="2019-08" db="EMBL/GenBank/DDBJ databases">
        <authorList>
            <person name="Kucharzyk K."/>
            <person name="Murdoch R.W."/>
            <person name="Higgins S."/>
            <person name="Loffler F."/>
        </authorList>
    </citation>
    <scope>NUCLEOTIDE SEQUENCE</scope>
</reference>
<evidence type="ECO:0000313" key="11">
    <source>
        <dbReference type="EMBL" id="MPM20616.1"/>
    </source>
</evidence>
<gene>
    <name evidence="11" type="primary">xerC_93</name>
    <name evidence="11" type="ORF">SDC9_67047</name>
</gene>
<dbReference type="PROSITE" id="PS51898">
    <property type="entry name" value="TYR_RECOMBINASE"/>
    <property type="match status" value="1"/>
</dbReference>
<keyword evidence="5" id="KW-0229">DNA integration</keyword>
<evidence type="ECO:0000256" key="3">
    <source>
        <dbReference type="ARBA" id="ARBA00022618"/>
    </source>
</evidence>
<keyword evidence="2" id="KW-0963">Cytoplasm</keyword>
<keyword evidence="4" id="KW-0159">Chromosome partition</keyword>
<dbReference type="GO" id="GO:0005737">
    <property type="term" value="C:cytoplasm"/>
    <property type="evidence" value="ECO:0007669"/>
    <property type="project" value="UniProtKB-SubCell"/>
</dbReference>
<accession>A0A644XWJ3</accession>
<evidence type="ECO:0000256" key="2">
    <source>
        <dbReference type="ARBA" id="ARBA00022490"/>
    </source>
</evidence>
<proteinExistence type="predicted"/>
<organism evidence="11">
    <name type="scientific">bioreactor metagenome</name>
    <dbReference type="NCBI Taxonomy" id="1076179"/>
    <lineage>
        <taxon>unclassified sequences</taxon>
        <taxon>metagenomes</taxon>
        <taxon>ecological metagenomes</taxon>
    </lineage>
</organism>
<keyword evidence="3" id="KW-0132">Cell division</keyword>
<dbReference type="GO" id="GO:0051301">
    <property type="term" value="P:cell division"/>
    <property type="evidence" value="ECO:0007669"/>
    <property type="project" value="UniProtKB-KW"/>
</dbReference>
<dbReference type="PANTHER" id="PTHR30349">
    <property type="entry name" value="PHAGE INTEGRASE-RELATED"/>
    <property type="match status" value="1"/>
</dbReference>
<keyword evidence="8" id="KW-0131">Cell cycle</keyword>
<dbReference type="InterPro" id="IPR050090">
    <property type="entry name" value="Tyrosine_recombinase_XerCD"/>
</dbReference>
<feature type="domain" description="Tyr recombinase" evidence="9">
    <location>
        <begin position="104"/>
        <end position="288"/>
    </location>
</feature>
<name>A0A644XWJ3_9ZZZZ</name>
<dbReference type="GO" id="GO:0007059">
    <property type="term" value="P:chromosome segregation"/>
    <property type="evidence" value="ECO:0007669"/>
    <property type="project" value="UniProtKB-KW"/>
</dbReference>
<dbReference type="Pfam" id="PF02899">
    <property type="entry name" value="Phage_int_SAM_1"/>
    <property type="match status" value="1"/>
</dbReference>
<evidence type="ECO:0000256" key="6">
    <source>
        <dbReference type="ARBA" id="ARBA00023125"/>
    </source>
</evidence>
<dbReference type="InterPro" id="IPR044068">
    <property type="entry name" value="CB"/>
</dbReference>
<dbReference type="Pfam" id="PF00589">
    <property type="entry name" value="Phage_integrase"/>
    <property type="match status" value="1"/>
</dbReference>
<keyword evidence="7" id="KW-0233">DNA recombination</keyword>
<dbReference type="SUPFAM" id="SSF56349">
    <property type="entry name" value="DNA breaking-rejoining enzymes"/>
    <property type="match status" value="1"/>
</dbReference>
<comment type="subcellular location">
    <subcellularLocation>
        <location evidence="1">Cytoplasm</location>
    </subcellularLocation>
</comment>
<dbReference type="InterPro" id="IPR010998">
    <property type="entry name" value="Integrase_recombinase_N"/>
</dbReference>
<evidence type="ECO:0000256" key="4">
    <source>
        <dbReference type="ARBA" id="ARBA00022829"/>
    </source>
</evidence>
<dbReference type="InterPro" id="IPR011010">
    <property type="entry name" value="DNA_brk_join_enz"/>
</dbReference>
<evidence type="ECO:0000256" key="8">
    <source>
        <dbReference type="ARBA" id="ARBA00023306"/>
    </source>
</evidence>
<keyword evidence="6" id="KW-0238">DNA-binding</keyword>
<dbReference type="AlphaFoldDB" id="A0A644XWJ3"/>
<dbReference type="InterPro" id="IPR004107">
    <property type="entry name" value="Integrase_SAM-like_N"/>
</dbReference>
<dbReference type="GO" id="GO:0003677">
    <property type="term" value="F:DNA binding"/>
    <property type="evidence" value="ECO:0007669"/>
    <property type="project" value="UniProtKB-KW"/>
</dbReference>
<dbReference type="EMBL" id="VSSQ01003423">
    <property type="protein sequence ID" value="MPM20616.1"/>
    <property type="molecule type" value="Genomic_DNA"/>
</dbReference>
<protein>
    <submittedName>
        <fullName evidence="11">Tyrosine recombinase XerC</fullName>
    </submittedName>
</protein>
<sequence length="294" mass="34383">MIERFITYLTKEKRYSPHTATSYCNDLNSFRKYLDDNYQGIAFEKCSPSVIRSWLADLASMDYNPRSLRRKRTALSSFYRYLIYIGKTDTNPTRGIPLPKLPGRLPVFADEKSVQTILHADESEDDYQAVRNHLMFELFYATGMRLSELIGIRPTDIDYGNCTVKILGKRNKERIIPFSEQLRMRMKAHDKLKEVYFEGMETEEYYFLTNSGRRMYAKYVYRTIRSYLEGVTSLSKKSPHVMRHTFATHLLQNGADLNSIKELLGHANLAATQIYTHTNIKQLKEIYHKSHPKS</sequence>
<evidence type="ECO:0000256" key="5">
    <source>
        <dbReference type="ARBA" id="ARBA00022908"/>
    </source>
</evidence>
<comment type="caution">
    <text evidence="11">The sequence shown here is derived from an EMBL/GenBank/DDBJ whole genome shotgun (WGS) entry which is preliminary data.</text>
</comment>
<dbReference type="Gene3D" id="1.10.150.130">
    <property type="match status" value="1"/>
</dbReference>
<evidence type="ECO:0000259" key="9">
    <source>
        <dbReference type="PROSITE" id="PS51898"/>
    </source>
</evidence>
<evidence type="ECO:0000259" key="10">
    <source>
        <dbReference type="PROSITE" id="PS51900"/>
    </source>
</evidence>
<dbReference type="PANTHER" id="PTHR30349:SF77">
    <property type="entry name" value="TYROSINE RECOMBINASE XERC"/>
    <property type="match status" value="1"/>
</dbReference>
<dbReference type="InterPro" id="IPR002104">
    <property type="entry name" value="Integrase_catalytic"/>
</dbReference>
<dbReference type="GO" id="GO:0015074">
    <property type="term" value="P:DNA integration"/>
    <property type="evidence" value="ECO:0007669"/>
    <property type="project" value="UniProtKB-KW"/>
</dbReference>
<dbReference type="PROSITE" id="PS51900">
    <property type="entry name" value="CB"/>
    <property type="match status" value="1"/>
</dbReference>
<evidence type="ECO:0000256" key="7">
    <source>
        <dbReference type="ARBA" id="ARBA00023172"/>
    </source>
</evidence>